<evidence type="ECO:0000259" key="15">
    <source>
        <dbReference type="PROSITE" id="PS52004"/>
    </source>
</evidence>
<dbReference type="SMART" id="SM00822">
    <property type="entry name" value="PKS_KR"/>
    <property type="match status" value="2"/>
</dbReference>
<evidence type="ECO:0000256" key="6">
    <source>
        <dbReference type="ARBA" id="ARBA00022553"/>
    </source>
</evidence>
<dbReference type="InterPro" id="IPR049900">
    <property type="entry name" value="PKS_mFAS_DH"/>
</dbReference>
<dbReference type="InterPro" id="IPR036736">
    <property type="entry name" value="ACP-like_sf"/>
</dbReference>
<dbReference type="Pfam" id="PF14765">
    <property type="entry name" value="PS-DH"/>
    <property type="match status" value="2"/>
</dbReference>
<dbReference type="Pfam" id="PF00109">
    <property type="entry name" value="ketoacyl-synt"/>
    <property type="match status" value="3"/>
</dbReference>
<dbReference type="InterPro" id="IPR036291">
    <property type="entry name" value="NAD(P)-bd_dom_sf"/>
</dbReference>
<dbReference type="Proteomes" id="UP001242811">
    <property type="component" value="Unassembled WGS sequence"/>
</dbReference>
<organism evidence="17 18">
    <name type="scientific">Paenibacillus brasilensis</name>
    <dbReference type="NCBI Taxonomy" id="128574"/>
    <lineage>
        <taxon>Bacteria</taxon>
        <taxon>Bacillati</taxon>
        <taxon>Bacillota</taxon>
        <taxon>Bacilli</taxon>
        <taxon>Bacillales</taxon>
        <taxon>Paenibacillaceae</taxon>
        <taxon>Paenibacillus</taxon>
    </lineage>
</organism>
<dbReference type="InterPro" id="IPR054514">
    <property type="entry name" value="RhiE-like_linker"/>
</dbReference>
<feature type="active site" description="Proton acceptor; for dehydratase activity" evidence="11">
    <location>
        <position position="991"/>
    </location>
</feature>
<evidence type="ECO:0000256" key="8">
    <source>
        <dbReference type="ARBA" id="ARBA00022737"/>
    </source>
</evidence>
<dbReference type="PROSITE" id="PS52019">
    <property type="entry name" value="PKS_MFAS_DH"/>
    <property type="match status" value="2"/>
</dbReference>
<dbReference type="Gene3D" id="3.40.50.150">
    <property type="entry name" value="Vaccinia Virus protein VP39"/>
    <property type="match status" value="1"/>
</dbReference>
<feature type="region of interest" description="Disordered" evidence="13">
    <location>
        <begin position="28"/>
        <end position="66"/>
    </location>
</feature>
<dbReference type="NCBIfam" id="NF005496">
    <property type="entry name" value="PRK07110.1"/>
    <property type="match status" value="1"/>
</dbReference>
<comment type="caution">
    <text evidence="17">The sequence shown here is derived from an EMBL/GenBank/DDBJ whole genome shotgun (WGS) entry which is preliminary data.</text>
</comment>
<dbReference type="Gene3D" id="6.20.390.20">
    <property type="match status" value="1"/>
</dbReference>
<dbReference type="Gene3D" id="3.90.226.10">
    <property type="entry name" value="2-enoyl-CoA Hydratase, Chain A, domain 1"/>
    <property type="match status" value="1"/>
</dbReference>
<dbReference type="Pfam" id="PF08242">
    <property type="entry name" value="Methyltransf_12"/>
    <property type="match status" value="1"/>
</dbReference>
<evidence type="ECO:0000256" key="13">
    <source>
        <dbReference type="SAM" id="MobiDB-lite"/>
    </source>
</evidence>
<keyword evidence="7" id="KW-0808">Transferase</keyword>
<feature type="active site" description="Proton donor; for dehydratase activity" evidence="11">
    <location>
        <position position="2682"/>
    </location>
</feature>
<dbReference type="Pfam" id="PF21089">
    <property type="entry name" value="PKS_DH_N"/>
    <property type="match status" value="2"/>
</dbReference>
<dbReference type="Gene3D" id="3.40.47.10">
    <property type="match status" value="3"/>
</dbReference>
<keyword evidence="9" id="KW-0511">Multifunctional enzyme</keyword>
<evidence type="ECO:0000259" key="14">
    <source>
        <dbReference type="PROSITE" id="PS50075"/>
    </source>
</evidence>
<dbReference type="SUPFAM" id="SSF52096">
    <property type="entry name" value="ClpP/crotonase"/>
    <property type="match status" value="1"/>
</dbReference>
<dbReference type="PANTHER" id="PTHR43775:SF37">
    <property type="entry name" value="SI:DKEY-61P9.11"/>
    <property type="match status" value="1"/>
</dbReference>
<dbReference type="SMART" id="SM00826">
    <property type="entry name" value="PKS_DH"/>
    <property type="match status" value="2"/>
</dbReference>
<dbReference type="Gene3D" id="3.40.50.720">
    <property type="entry name" value="NAD(P)-binding Rossmann-like Domain"/>
    <property type="match status" value="2"/>
</dbReference>
<protein>
    <submittedName>
        <fullName evidence="17">Polyketide synthase PksM</fullName>
    </submittedName>
</protein>
<evidence type="ECO:0000256" key="12">
    <source>
        <dbReference type="RuleBase" id="RU003707"/>
    </source>
</evidence>
<dbReference type="Pfam" id="PF02801">
    <property type="entry name" value="Ketoacyl-synt_C"/>
    <property type="match status" value="3"/>
</dbReference>
<dbReference type="PANTHER" id="PTHR43775">
    <property type="entry name" value="FATTY ACID SYNTHASE"/>
    <property type="match status" value="1"/>
</dbReference>
<dbReference type="InterPro" id="IPR014030">
    <property type="entry name" value="Ketoacyl_synth_N"/>
</dbReference>
<dbReference type="RefSeq" id="WP_152378768.1">
    <property type="nucleotide sequence ID" value="NZ_CP045298.1"/>
</dbReference>
<dbReference type="SMART" id="SM00823">
    <property type="entry name" value="PKS_PP"/>
    <property type="match status" value="2"/>
</dbReference>
<feature type="active site" description="Proton acceptor; for dehydratase activity" evidence="11">
    <location>
        <position position="2509"/>
    </location>
</feature>
<feature type="region of interest" description="N-terminal hotdog fold" evidence="11">
    <location>
        <begin position="2480"/>
        <end position="2606"/>
    </location>
</feature>
<dbReference type="Gene3D" id="3.10.129.110">
    <property type="entry name" value="Polyketide synthase dehydratase"/>
    <property type="match status" value="2"/>
</dbReference>
<feature type="domain" description="Ketosynthase family 3 (KS3)" evidence="15">
    <location>
        <begin position="1844"/>
        <end position="2283"/>
    </location>
</feature>
<dbReference type="InterPro" id="IPR013217">
    <property type="entry name" value="Methyltransf_12"/>
</dbReference>
<dbReference type="Pfam" id="PF00550">
    <property type="entry name" value="PP-binding"/>
    <property type="match status" value="2"/>
</dbReference>
<dbReference type="Gene3D" id="1.10.1200.10">
    <property type="entry name" value="ACP-like"/>
    <property type="match status" value="2"/>
</dbReference>
<keyword evidence="6" id="KW-0597">Phosphoprotein</keyword>
<evidence type="ECO:0000259" key="16">
    <source>
        <dbReference type="PROSITE" id="PS52019"/>
    </source>
</evidence>
<dbReference type="InterPro" id="IPR018376">
    <property type="entry name" value="Enoyl-CoA_hyd/isom_CS"/>
</dbReference>
<dbReference type="InterPro" id="IPR020806">
    <property type="entry name" value="PKS_PP-bd"/>
</dbReference>
<comment type="subcellular location">
    <subcellularLocation>
        <location evidence="2">Cytoplasm</location>
    </subcellularLocation>
</comment>
<dbReference type="EMBL" id="JAUSWA010000023">
    <property type="protein sequence ID" value="MDQ0495502.1"/>
    <property type="molecule type" value="Genomic_DNA"/>
</dbReference>
<sequence>MDSKDIFRAVQTGEINSEDAEKQLLQFIGGSPDESMEASSQESSEGPALSLQPLDNFHGPEDGQRTSGCKMKVQSVVELQEFEHGIVLLTMKDTAHKNTFSDELIIGLNQAFETVQANENYKVVILTGYGTYFATGGTQEGLLAIHEGKAKYSDTNVYKIALDCKLPVIAAMQGHGIGAGWCMGMFCDFIVMSRESIYTTNFMKYGFTPGAGSTLIFPEKFGVSMAQEILFTGTRYSGSELETKGVPFPVLPRNEVVSYAMQLARKLSESPRESLIELKNHMSQSIREKLAATIEKEIKMQDKTFVNQQEVKERIQFAYGQLPNSNDAHKLAKHADAIKAMPDIPHGQEHKESIAIIGMAGQFPKSKTLEEFWDNLAQGRDCISEIPSTRWSIEEYYDTDPKAQGKTYSKWMGALEDVDKFDPLFFNISPVEAEMMDPQQRLFLESSWKCIEDAGLNPVSLSESRCGVFVGCAASDYGRSMSGQGLNAQALMGGATSILSARISYLLNLKGPCLAIDTACSSSLVAIAEACNSLVLETSDLALAGGVMVMAGPGMHVMTSKAGMLSKDGRCFTFDARANGFVPGEGVGVILLKRLSDAIRDKDSIYGVIRGWGVNQDGKTNGITAPSVNSQISLEKDVYRRFNIHPETISMVEAHGTGTKLGDPIEVEGLTESFRSYTSKKGYCALGSLKSNMGHMMTAAGVASVMKVLLAMKHRQLPPTIHFESLNEHISLEDSPFYINTGLQSWEHGPGVPRRASVSSFGFSGTNAHMVIEEYVPAVFEANTAPVDQDNPVLFVLSAKSEQSLKTYAADMMDFVKLHESVNLTDLTYTLQAGREAMDWRLAFLTDSRGNLIDKLNRFVNENSSQELLTGHVNNAGDGIELFDSDEDTETLVQTWFQKRRLDKVAKLWANGASIEWDTLYGDIKPRRISLPTYPFERERYWLPETDTGQDSVNPAITVQIHPLLHQNISDLSGQRYGSTFTGREFFLSDHRIKGQQTLPGVAYLEMVRAAVEEAAGAVVEGETHIRLKNIVWARPVVVADGPVRVHISLYPQDNGEIAFEICSGVEGADAEGIIHSQGMAVLERAGEPEHLDLNVLQAECTRKPFSSSQCYEAFRAMGIDYGPAHRGIEAIFRGMDYVLAKLSLPSYVLHTQNEFVLHPALMDSALQATIGLVMGSEENLLAGKPALPFALEELKIFEKCTPVMWARISRQSEETSNGLSVVHIDLCDETGKICVQFKGLSSRELEGGLEQAGSAEHMGTLMLEPVWKKQAATAGVNASDDIQHVVILCEVEGIAREDMEAHMDGARCLVLQSSSMDLDARFEDYTIQIFEELQNILLDMSKKKVLIQIATPARNDQQVYSGLFAMLKTAQKENPNVMGQLLELDALDVENSPDGIIEKLQENWGGRHDERIRYHGDERQALIWQEIETSREDAAQPWKDGGIYLITGGLGGLGLIFAKDILCNVKNSTIVLVGRSLLSADQQTLLSELRALGGHVEYRQADVGQKEAVTGLIHGIVEQFGSLNGILHTAGVIRDNFIIKKTKEEVREVLAPKVSGLIRLDQASRDLPLDFFILFSSGAGSLGNVGQVDYSAANGFMDAYASYRNALVTAKQRQGQTLSINWPLWKDGGMHVDPETERAMQDLGMIAMQTENGIKALYQSLSSGRSQVMVIEGYPERIKEAILGPTSETKASGRSGMESGKATAIGEEWLREKTQDYLKTLLSTVIKLPTESIDANAPMDRYGIDSILVMQLTNELEKTFGSLPKTLFFEYQNLRSLTGYFLESCRGRLIDVLEAKEKHTTPDAGPKVSIKAVEPLVSISANRRRSWLLPTGTQPQPHLEKKALDVAVIGVSGRYPGALGIREFWKNLRNGKDCITEIPKERWDHSLYFNENRGKPGKTYSKWGGFIDGVDWFDPLFFNISPREAETMDPQERLFLECVYETIEDAGYTRETLCADRELGGMEGNVGVYVGVMYHEYQLYGAQEQAKGRMIGLFGNASAVANRVSYFCNFQGPSIAVDTMCSSSLTSIHLACHGLQHGECELAVAGGVNVSVHPNKYLLLGQGSFASSNGKCESFGQGDGYVPGEGVGALLLKPLAKAIADGDRIYGVIKGTAVNHGGKTNGYTVPNPNAQAGVIGQAIKEARINPRTISYIEAHGTGTPLGDPIEIAGLQKAFREYTNDKQFCSIGSAKSNIGHCESAAGIAAVTKVLLQLKYKQLVPSLHASTLNPNIDFSDSPFKVQQGLEEWKRPVVAINGETREYPRLAGVSAFGAGGSNAHVVIEEYIPGETSPLQAAPESLNPDIPVMVVLSAKNKERLEEQAQRLLSAIRELDDPHTSLADIAYTLQVGREAMDERLAIIAKSITELDWKLEGFLQKKEGVEELYRGQVKRNKAGLVTQEADEDMARMLDVWVDKGKYGKIAELWVAGLILDWNRFYEDVKPRRMSLPTYPFARESYWVPVHETKSTGITEAAPSQSSFLTPLLHQNTSDFLEQRFSSTFTGEEFFLRDHTVKGQRVLPGVAYLEMVRAAVERSTGDADNSTTGIRLKNVNWIRPIVVDNQSVSVHTRLFLGDTGKISFEVYSGQGGSESGHTVHSQGDVLQVCVGQKPTLNLEELQKGFGQSELNGSHCYEIFKETGIDYGPAYRCVEKVYTHSGRVLAKLALPSSISDTAASFVLHPSLMDSALHASIGLIMGQENGGLPGSTVPDTPLMPFALQEIEIYGTCTPAMWSLIQYSEGSKKEDKVQKLNIDLCDEKGIVCVRITGLSTRALDGDLGVENAQGVAAGENAADPLVGSVMLIPKWDPAVIQKNIVSPSSTDRLVIAGGTDYDRQAIRAHYPGAHFLELQAHDSIETVASKVEEYGAVDHILWIAPNVSVESVTAESLIKEQVQGVLLFFRMVKAMLLLGYGTKKLGWTTITTQAQPMDQDDTVNPTHASLHGLVGTMAKEYPNWKIRIMDLQSDDGWPLSDIFMLPSDRQGRMWVFRNGQWYRQHLIPFKQTSGLKGQTLCKTGGVYVVIGGAGNIGEAWSKYMAYTYQAQIVWLGRRQKDASIQAQLDGFEGLGPVPCYISADVADERALQRAYEEIKQRYSRINGVVHSAISFLEKGLEDLTEEELRSGLSAKVDVSVRMAQVFQNEPLDFVLFFSSMITYVKNPGQSSYAAGCTFKDAFAHRLSQDWHCPVKVMNWGYWGSGESHASKDGQQEVENYSRLAQIGVGLIDPQEGMEALEMLLASPMDQMGLMKTTRHLEMEGINPTEAVDLYPHNADPDLRDIQENIVAALPSKSHFTENYAAEDAGDLQEREMEHLLCRLLRAQLLSMGLSGTDHQSAEELANKLELPVLYGKWLKESMEILTRMDYDLSGRDSSLTDRDDVWKEWEERKRTWLQYPQMRARINLAETTLRALPEVLTGKLPATEIIFPDSSMELVEGIYKNNLVVDYFNEVLADTTAAYVQERIMADSATKIRILEIGAGTGGTSAPVFLKLRPYRQHIQEYCYTDISKAFLMHAEKEYGPDHSYLSYRIFNVEEPVAGQGIEPGKYDIVIAANVLHTAKDVRQAVRNAKAVLKSNGLLLLNEITGSSVFTHLTFGLLDGWWAYEDPELRIPGCPGLQPQIWKSVLTQEGFRTAFFPAQEAHEWGQQIVAAQSDGLVRQKRQHKQGSISVEKRTVETVSAKQPSQPKIEAVQAEVEHVLREKSTAYFKQLLGETLKMEPESIDPTVALEEYGIDSILVVQITNILREVIEDFASTLFFEYNTIDDLVAYLLQTQKDSLKKLVGIKEQELDGEISSVEEVPVPPSLANAPMKFNRGGRFLKPSDSKMKSMAAQSSNVRDIAIIGLSGRYPGARNIEEYWNNLREGKNCITEIPEDRWDWKAYFDEEKGKRGTIYSKWGGFIEGIDLFDPLFFKISPAEAETMDPQERLFLEAAYASIEDAGYTPANLCDSRKVGVFAGVMNGNYGLGPQYNSISNRVSYHLDFQGPSMSIDTACSSSLTAIHLAMDSLFSGTSECAIAGGVNLIVDPIHYIKLSSMTMLSKTGQCKSFGDQADGFVDGEGVGAIVLKPLEKAIADGDHIYGVIKGSMLNASGKTSGYTVPSPQAQSWLIEEALQRADVDARTVGYIEAHGTGTALGDPIEIAGLTRAFEKFTKDKQFCAIGSVKSNIGHCESAAGIAGVTKILLQLKHRQLVPSLHAGNLNPEINFNNTPFVVQQRLEEWKRPIVTTGGITEECPRRAGISSFGAGGANAHIVIEEYIPEYQEQSGTGSASRGPAMIVLSAKSEEQLKEKGRQLLEALQGQLSSVSVSDIAYTLQVGREAMEERLAVLVESTAELEEKLKGFVDGRHNMLNLYRGQAKRNKESLTIFSGDEDLQQMIDLWISKKKYTKLLELWAKGINFDWNKLYTGKVPRRISLPTYPFAREHYWTSESKDQLKAHALLPHNESNVDFDDILYGRLLDEMMNDTMSVDEAASEILNILIRK</sequence>
<gene>
    <name evidence="17" type="ORF">QOZ95_003682</name>
</gene>
<dbReference type="InterPro" id="IPR029063">
    <property type="entry name" value="SAM-dependent_MTases_sf"/>
</dbReference>
<feature type="active site" description="Proton donor; for dehydratase activity" evidence="11">
    <location>
        <position position="1164"/>
    </location>
</feature>
<evidence type="ECO:0000313" key="17">
    <source>
        <dbReference type="EMBL" id="MDQ0495502.1"/>
    </source>
</evidence>
<evidence type="ECO:0000313" key="18">
    <source>
        <dbReference type="Proteomes" id="UP001242811"/>
    </source>
</evidence>
<evidence type="ECO:0000256" key="4">
    <source>
        <dbReference type="ARBA" id="ARBA00022450"/>
    </source>
</evidence>
<comment type="function">
    <text evidence="1">Involved in some intermediate steps for the synthesis of the antibiotic polyketide bacillaene which is involved in secondary metabolism.</text>
</comment>
<dbReference type="SUPFAM" id="SSF47336">
    <property type="entry name" value="ACP-like"/>
    <property type="match status" value="2"/>
</dbReference>
<feature type="domain" description="Ketosynthase family 3 (KS3)" evidence="15">
    <location>
        <begin position="3827"/>
        <end position="4246"/>
    </location>
</feature>
<dbReference type="InterPro" id="IPR009081">
    <property type="entry name" value="PP-bd_ACP"/>
</dbReference>
<feature type="domain" description="PKS/mFAS DH" evidence="16">
    <location>
        <begin position="962"/>
        <end position="1252"/>
    </location>
</feature>
<dbReference type="InterPro" id="IPR018201">
    <property type="entry name" value="Ketoacyl_synth_AS"/>
</dbReference>
<accession>A0ABU0L1E0</accession>
<evidence type="ECO:0000256" key="11">
    <source>
        <dbReference type="PROSITE-ProRule" id="PRU01363"/>
    </source>
</evidence>
<dbReference type="Gene3D" id="1.10.1240.100">
    <property type="match status" value="3"/>
</dbReference>
<dbReference type="InterPro" id="IPR013968">
    <property type="entry name" value="PKS_KR"/>
</dbReference>
<comment type="pathway">
    <text evidence="3">Antibiotic biosynthesis; bacillaene biosynthesis.</text>
</comment>
<comment type="catalytic activity">
    <reaction evidence="10">
        <text>a (3S)-3-hydroxyacyl-CoA + NAD(+) = a 3-oxoacyl-CoA + NADH + H(+)</text>
        <dbReference type="Rhea" id="RHEA:22432"/>
        <dbReference type="ChEBI" id="CHEBI:15378"/>
        <dbReference type="ChEBI" id="CHEBI:57318"/>
        <dbReference type="ChEBI" id="CHEBI:57540"/>
        <dbReference type="ChEBI" id="CHEBI:57945"/>
        <dbReference type="ChEBI" id="CHEBI:90726"/>
        <dbReference type="EC" id="1.1.1.35"/>
    </reaction>
</comment>
<dbReference type="InterPro" id="IPR042104">
    <property type="entry name" value="PKS_dehydratase_sf"/>
</dbReference>
<dbReference type="PROSITE" id="PS00166">
    <property type="entry name" value="ENOYL_COA_HYDRATASE"/>
    <property type="match status" value="1"/>
</dbReference>
<feature type="region of interest" description="N-terminal hotdog fold" evidence="11">
    <location>
        <begin position="962"/>
        <end position="1088"/>
    </location>
</feature>
<feature type="region of interest" description="Disordered" evidence="13">
    <location>
        <begin position="1"/>
        <end position="20"/>
    </location>
</feature>
<keyword evidence="8" id="KW-0677">Repeat</keyword>
<dbReference type="InterPro" id="IPR057326">
    <property type="entry name" value="KR_dom"/>
</dbReference>
<name>A0ABU0L1E0_9BACL</name>
<feature type="domain" description="Ketosynthase family 3 (KS3)" evidence="15">
    <location>
        <begin position="351"/>
        <end position="774"/>
    </location>
</feature>
<feature type="region of interest" description="C-terminal hotdog fold" evidence="11">
    <location>
        <begin position="2620"/>
        <end position="2776"/>
    </location>
</feature>
<dbReference type="PROSITE" id="PS00012">
    <property type="entry name" value="PHOSPHOPANTETHEINE"/>
    <property type="match status" value="2"/>
</dbReference>
<dbReference type="SUPFAM" id="SSF53335">
    <property type="entry name" value="S-adenosyl-L-methionine-dependent methyltransferases"/>
    <property type="match status" value="1"/>
</dbReference>
<dbReference type="SUPFAM" id="SSF51735">
    <property type="entry name" value="NAD(P)-binding Rossmann-fold domains"/>
    <property type="match status" value="3"/>
</dbReference>
<dbReference type="InterPro" id="IPR049551">
    <property type="entry name" value="PKS_DH_C"/>
</dbReference>
<dbReference type="InterPro" id="IPR020841">
    <property type="entry name" value="PKS_Beta-ketoAc_synthase_dom"/>
</dbReference>
<dbReference type="InterPro" id="IPR006162">
    <property type="entry name" value="Ppantetheine_attach_site"/>
</dbReference>
<dbReference type="CDD" id="cd02440">
    <property type="entry name" value="AdoMet_MTases"/>
    <property type="match status" value="1"/>
</dbReference>
<dbReference type="InterPro" id="IPR050091">
    <property type="entry name" value="PKS_NRPS_Biosynth_Enz"/>
</dbReference>
<dbReference type="PROSITE" id="PS52004">
    <property type="entry name" value="KS3_2"/>
    <property type="match status" value="3"/>
</dbReference>
<dbReference type="CDD" id="cd08953">
    <property type="entry name" value="KR_2_SDR_x"/>
    <property type="match status" value="2"/>
</dbReference>
<keyword evidence="4" id="KW-0596">Phosphopantetheine</keyword>
<dbReference type="SMART" id="SM00825">
    <property type="entry name" value="PKS_KS"/>
    <property type="match status" value="3"/>
</dbReference>
<dbReference type="InterPro" id="IPR016039">
    <property type="entry name" value="Thiolase-like"/>
</dbReference>
<dbReference type="Pfam" id="PF00378">
    <property type="entry name" value="ECH_1"/>
    <property type="match status" value="1"/>
</dbReference>
<evidence type="ECO:0000256" key="7">
    <source>
        <dbReference type="ARBA" id="ARBA00022679"/>
    </source>
</evidence>
<dbReference type="InterPro" id="IPR020807">
    <property type="entry name" value="PKS_DH"/>
</dbReference>
<dbReference type="InterPro" id="IPR014031">
    <property type="entry name" value="Ketoacyl_synth_C"/>
</dbReference>
<keyword evidence="5" id="KW-0963">Cytoplasm</keyword>
<evidence type="ECO:0000256" key="1">
    <source>
        <dbReference type="ARBA" id="ARBA00003299"/>
    </source>
</evidence>
<comment type="similarity">
    <text evidence="12">Belongs to the enoyl-CoA hydratase/isomerase family.</text>
</comment>
<dbReference type="InterPro" id="IPR029045">
    <property type="entry name" value="ClpP/crotonase-like_dom_sf"/>
</dbReference>
<feature type="domain" description="Carrier" evidence="14">
    <location>
        <begin position="1713"/>
        <end position="1786"/>
    </location>
</feature>
<evidence type="ECO:0000256" key="9">
    <source>
        <dbReference type="ARBA" id="ARBA00023268"/>
    </source>
</evidence>
<evidence type="ECO:0000256" key="3">
    <source>
        <dbReference type="ARBA" id="ARBA00004789"/>
    </source>
</evidence>
<feature type="domain" description="PKS/mFAS DH" evidence="16">
    <location>
        <begin position="2480"/>
        <end position="2776"/>
    </location>
</feature>
<evidence type="ECO:0000256" key="5">
    <source>
        <dbReference type="ARBA" id="ARBA00022490"/>
    </source>
</evidence>
<dbReference type="CDD" id="cd00833">
    <property type="entry name" value="PKS"/>
    <property type="match status" value="3"/>
</dbReference>
<dbReference type="PROSITE" id="PS00606">
    <property type="entry name" value="KS3_1"/>
    <property type="match status" value="2"/>
</dbReference>
<dbReference type="Pfam" id="PF22336">
    <property type="entry name" value="RhiE-like_linker"/>
    <property type="match status" value="3"/>
</dbReference>
<proteinExistence type="inferred from homology"/>
<keyword evidence="18" id="KW-1185">Reference proteome</keyword>
<dbReference type="PROSITE" id="PS50075">
    <property type="entry name" value="CARRIER"/>
    <property type="match status" value="2"/>
</dbReference>
<evidence type="ECO:0000256" key="2">
    <source>
        <dbReference type="ARBA" id="ARBA00004496"/>
    </source>
</evidence>
<dbReference type="SUPFAM" id="SSF53901">
    <property type="entry name" value="Thiolase-like"/>
    <property type="match status" value="3"/>
</dbReference>
<reference evidence="17 18" key="1">
    <citation type="submission" date="2023-07" db="EMBL/GenBank/DDBJ databases">
        <title>Genomic Encyclopedia of Type Strains, Phase IV (KMG-IV): sequencing the most valuable type-strain genomes for metagenomic binning, comparative biology and taxonomic classification.</title>
        <authorList>
            <person name="Goeker M."/>
        </authorList>
    </citation>
    <scope>NUCLEOTIDE SEQUENCE [LARGE SCALE GENOMIC DNA]</scope>
    <source>
        <strain evidence="17 18">DSM 14914</strain>
    </source>
</reference>
<evidence type="ECO:0000256" key="10">
    <source>
        <dbReference type="ARBA" id="ARBA00049556"/>
    </source>
</evidence>
<dbReference type="InterPro" id="IPR049552">
    <property type="entry name" value="PKS_DH_N"/>
</dbReference>
<dbReference type="InterPro" id="IPR001753">
    <property type="entry name" value="Enoyl-CoA_hydra/iso"/>
</dbReference>
<feature type="domain" description="Carrier" evidence="14">
    <location>
        <begin position="3692"/>
        <end position="3765"/>
    </location>
</feature>
<dbReference type="Pfam" id="PF08659">
    <property type="entry name" value="KR"/>
    <property type="match status" value="2"/>
</dbReference>
<feature type="region of interest" description="C-terminal hotdog fold" evidence="11">
    <location>
        <begin position="1102"/>
        <end position="1252"/>
    </location>
</feature>
<dbReference type="CDD" id="cd06558">
    <property type="entry name" value="crotonase-like"/>
    <property type="match status" value="1"/>
</dbReference>